<dbReference type="Proteomes" id="UP001642484">
    <property type="component" value="Unassembled WGS sequence"/>
</dbReference>
<evidence type="ECO:0000313" key="2">
    <source>
        <dbReference type="Proteomes" id="UP001642484"/>
    </source>
</evidence>
<feature type="non-terminal residue" evidence="1">
    <location>
        <position position="229"/>
    </location>
</feature>
<gene>
    <name evidence="1" type="ORF">CCMP2556_LOCUS45935</name>
</gene>
<dbReference type="EMBL" id="CAXAMN010025636">
    <property type="protein sequence ID" value="CAK9096637.1"/>
    <property type="molecule type" value="Genomic_DNA"/>
</dbReference>
<protein>
    <submittedName>
        <fullName evidence="1">Uncharacterized protein</fullName>
    </submittedName>
</protein>
<sequence length="229" mass="26233">VLDLLKRVITGSVSSSDLKQCIETHMRLRLHAYEESGFQPKCHYCAHLPEFLDRQPLLNCFVHERKHKELKRFGNDFSNANRTDSFEKHLLLQVCLQQINSLRELKHNHGTSMDRPAVATPEIVEHMKAAFGLDTTVLLNVQVSNDIVVRPGLTCWAKDVILVETDRGQAVGEVWFHTKVGDQYFTLWSPWSSLGSNRFEQRDEPEFVETELITACLVHRKNPDGSVLV</sequence>
<accession>A0ABP0RBY2</accession>
<reference evidence="1 2" key="1">
    <citation type="submission" date="2024-02" db="EMBL/GenBank/DDBJ databases">
        <authorList>
            <person name="Chen Y."/>
            <person name="Shah S."/>
            <person name="Dougan E. K."/>
            <person name="Thang M."/>
            <person name="Chan C."/>
        </authorList>
    </citation>
    <scope>NUCLEOTIDE SEQUENCE [LARGE SCALE GENOMIC DNA]</scope>
</reference>
<organism evidence="1 2">
    <name type="scientific">Durusdinium trenchii</name>
    <dbReference type="NCBI Taxonomy" id="1381693"/>
    <lineage>
        <taxon>Eukaryota</taxon>
        <taxon>Sar</taxon>
        <taxon>Alveolata</taxon>
        <taxon>Dinophyceae</taxon>
        <taxon>Suessiales</taxon>
        <taxon>Symbiodiniaceae</taxon>
        <taxon>Durusdinium</taxon>
    </lineage>
</organism>
<feature type="non-terminal residue" evidence="1">
    <location>
        <position position="1"/>
    </location>
</feature>
<evidence type="ECO:0000313" key="1">
    <source>
        <dbReference type="EMBL" id="CAK9096637.1"/>
    </source>
</evidence>
<proteinExistence type="predicted"/>
<name>A0ABP0RBY2_9DINO</name>
<comment type="caution">
    <text evidence="1">The sequence shown here is derived from an EMBL/GenBank/DDBJ whole genome shotgun (WGS) entry which is preliminary data.</text>
</comment>
<keyword evidence="2" id="KW-1185">Reference proteome</keyword>